<evidence type="ECO:0000256" key="2">
    <source>
        <dbReference type="ARBA" id="ARBA00022857"/>
    </source>
</evidence>
<dbReference type="Pfam" id="PF05368">
    <property type="entry name" value="NmrA"/>
    <property type="match status" value="1"/>
</dbReference>
<reference evidence="4 5" key="1">
    <citation type="submission" date="2017-07" db="EMBL/GenBank/DDBJ databases">
        <title>Flavobacterium cyanobacteriorum sp. nov., isolated from cyanobacterial aggregates in a eutrophic lake.</title>
        <authorList>
            <person name="Cai H."/>
        </authorList>
    </citation>
    <scope>NUCLEOTIDE SEQUENCE [LARGE SCALE GENOMIC DNA]</scope>
    <source>
        <strain evidence="4 5">TH021</strain>
    </source>
</reference>
<evidence type="ECO:0000313" key="4">
    <source>
        <dbReference type="EMBL" id="OYQ49298.1"/>
    </source>
</evidence>
<comment type="caution">
    <text evidence="4">The sequence shown here is derived from an EMBL/GenBank/DDBJ whole genome shotgun (WGS) entry which is preliminary data.</text>
</comment>
<keyword evidence="2" id="KW-0521">NADP</keyword>
<dbReference type="InterPro" id="IPR036291">
    <property type="entry name" value="NAD(P)-bd_dom_sf"/>
</dbReference>
<dbReference type="Proteomes" id="UP000216605">
    <property type="component" value="Unassembled WGS sequence"/>
</dbReference>
<dbReference type="SUPFAM" id="SSF51735">
    <property type="entry name" value="NAD(P)-binding Rossmann-fold domains"/>
    <property type="match status" value="1"/>
</dbReference>
<dbReference type="PANTHER" id="PTHR42748">
    <property type="entry name" value="NITROGEN METABOLITE REPRESSION PROTEIN NMRA FAMILY MEMBER"/>
    <property type="match status" value="1"/>
</dbReference>
<dbReference type="InterPro" id="IPR008030">
    <property type="entry name" value="NmrA-like"/>
</dbReference>
<dbReference type="EMBL" id="NOXV01000039">
    <property type="protein sequence ID" value="OYQ49298.1"/>
    <property type="molecule type" value="Genomic_DNA"/>
</dbReference>
<proteinExistence type="inferred from homology"/>
<dbReference type="RefSeq" id="WP_094411465.1">
    <property type="nucleotide sequence ID" value="NZ_NOXV01000039.1"/>
</dbReference>
<evidence type="ECO:0000259" key="3">
    <source>
        <dbReference type="Pfam" id="PF05368"/>
    </source>
</evidence>
<accession>A0A256A6A8</accession>
<sequence length="293" mass="32014">MEKVILFGASGQQGSVIAQQLIEKGYKVIAPVRYQTNVESLNHKRIETRLTDFTTASLTNIIKEADKVILQVPVVITPAQMIEFVENALKAIAQAGSPHTVFSISSVVPIEFIGLNGPDARLKMKELTKQILPSAIILSSTLYLENFSQAYRQAIEQGGVIPQAIPTDIPVAYLSFSDLAMYILAALEKLELKGQFIPIGGSEALTGIELSKKLGVVLGKYIHYQGITSQELTAFLTPMIGEQTALQVAEMYEWEGTTGGSLLNPDVKKALQLFGITLPDFDTWAKSAFKKIK</sequence>
<evidence type="ECO:0000313" key="5">
    <source>
        <dbReference type="Proteomes" id="UP000216605"/>
    </source>
</evidence>
<gene>
    <name evidence="4" type="ORF">CHU92_00335</name>
</gene>
<dbReference type="AlphaFoldDB" id="A0A256A6A8"/>
<comment type="similarity">
    <text evidence="1">Belongs to the NmrA-type oxidoreductase family.</text>
</comment>
<organism evidence="4 5">
    <name type="scientific">Flavobacterium cyanobacteriorum</name>
    <dbReference type="NCBI Taxonomy" id="2022802"/>
    <lineage>
        <taxon>Bacteria</taxon>
        <taxon>Pseudomonadati</taxon>
        <taxon>Bacteroidota</taxon>
        <taxon>Flavobacteriia</taxon>
        <taxon>Flavobacteriales</taxon>
        <taxon>Flavobacteriaceae</taxon>
        <taxon>Flavobacterium</taxon>
    </lineage>
</organism>
<dbReference type="PANTHER" id="PTHR42748:SF7">
    <property type="entry name" value="NMRA LIKE REDOX SENSOR 1-RELATED"/>
    <property type="match status" value="1"/>
</dbReference>
<feature type="domain" description="NmrA-like" evidence="3">
    <location>
        <begin position="3"/>
        <end position="259"/>
    </location>
</feature>
<dbReference type="OrthoDB" id="9780595at2"/>
<protein>
    <recommendedName>
        <fullName evidence="3">NmrA-like domain-containing protein</fullName>
    </recommendedName>
</protein>
<evidence type="ECO:0000256" key="1">
    <source>
        <dbReference type="ARBA" id="ARBA00006328"/>
    </source>
</evidence>
<keyword evidence="5" id="KW-1185">Reference proteome</keyword>
<name>A0A256A6A8_9FLAO</name>
<dbReference type="InterPro" id="IPR051164">
    <property type="entry name" value="NmrA-like_oxidored"/>
</dbReference>
<dbReference type="Gene3D" id="3.40.50.720">
    <property type="entry name" value="NAD(P)-binding Rossmann-like Domain"/>
    <property type="match status" value="1"/>
</dbReference>